<keyword evidence="2" id="KW-1185">Reference proteome</keyword>
<evidence type="ECO:0000313" key="1">
    <source>
        <dbReference type="EMBL" id="GFY68171.1"/>
    </source>
</evidence>
<organism evidence="1 2">
    <name type="scientific">Trichonephila inaurata madagascariensis</name>
    <dbReference type="NCBI Taxonomy" id="2747483"/>
    <lineage>
        <taxon>Eukaryota</taxon>
        <taxon>Metazoa</taxon>
        <taxon>Ecdysozoa</taxon>
        <taxon>Arthropoda</taxon>
        <taxon>Chelicerata</taxon>
        <taxon>Arachnida</taxon>
        <taxon>Araneae</taxon>
        <taxon>Araneomorphae</taxon>
        <taxon>Entelegynae</taxon>
        <taxon>Araneoidea</taxon>
        <taxon>Nephilidae</taxon>
        <taxon>Trichonephila</taxon>
        <taxon>Trichonephila inaurata</taxon>
    </lineage>
</organism>
<evidence type="ECO:0000313" key="2">
    <source>
        <dbReference type="Proteomes" id="UP000886998"/>
    </source>
</evidence>
<dbReference type="AlphaFoldDB" id="A0A8X6Y8M9"/>
<sequence length="108" mass="12662">MSQLLSEITYSLFYTCASQSRFLQQECNMPYYLYTSKCTDDNAHSSLQMQGNNDNDLVVREKFEYSRRIFLITAITQMTLASNNNDRHIHVSDNVFYDKQINRQGGNR</sequence>
<dbReference type="Proteomes" id="UP000886998">
    <property type="component" value="Unassembled WGS sequence"/>
</dbReference>
<comment type="caution">
    <text evidence="1">The sequence shown here is derived from an EMBL/GenBank/DDBJ whole genome shotgun (WGS) entry which is preliminary data.</text>
</comment>
<accession>A0A8X6Y8M9</accession>
<gene>
    <name evidence="1" type="ORF">TNIN_287981</name>
</gene>
<name>A0A8X6Y8M9_9ARAC</name>
<reference evidence="1" key="1">
    <citation type="submission" date="2020-08" db="EMBL/GenBank/DDBJ databases">
        <title>Multicomponent nature underlies the extraordinary mechanical properties of spider dragline silk.</title>
        <authorList>
            <person name="Kono N."/>
            <person name="Nakamura H."/>
            <person name="Mori M."/>
            <person name="Yoshida Y."/>
            <person name="Ohtoshi R."/>
            <person name="Malay A.D."/>
            <person name="Moran D.A.P."/>
            <person name="Tomita M."/>
            <person name="Numata K."/>
            <person name="Arakawa K."/>
        </authorList>
    </citation>
    <scope>NUCLEOTIDE SEQUENCE</scope>
</reference>
<dbReference type="EMBL" id="BMAV01016908">
    <property type="protein sequence ID" value="GFY68171.1"/>
    <property type="molecule type" value="Genomic_DNA"/>
</dbReference>
<proteinExistence type="predicted"/>
<protein>
    <submittedName>
        <fullName evidence="1">Uncharacterized protein</fullName>
    </submittedName>
</protein>